<dbReference type="Gene3D" id="1.10.443.10">
    <property type="entry name" value="Intergrase catalytic core"/>
    <property type="match status" value="1"/>
</dbReference>
<evidence type="ECO:0000259" key="5">
    <source>
        <dbReference type="PROSITE" id="PS51898"/>
    </source>
</evidence>
<evidence type="ECO:0000256" key="1">
    <source>
        <dbReference type="ARBA" id="ARBA00022908"/>
    </source>
</evidence>
<keyword evidence="2 4" id="KW-0238">DNA-binding</keyword>
<accession>A0AAE6Q977</accession>
<dbReference type="InterPro" id="IPR050090">
    <property type="entry name" value="Tyrosine_recombinase_XerCD"/>
</dbReference>
<name>A0AAE6Q977_EHRRU</name>
<evidence type="ECO:0000256" key="2">
    <source>
        <dbReference type="ARBA" id="ARBA00023125"/>
    </source>
</evidence>
<dbReference type="PANTHER" id="PTHR30349">
    <property type="entry name" value="PHAGE INTEGRASE-RELATED"/>
    <property type="match status" value="1"/>
</dbReference>
<keyword evidence="3" id="KW-0233">DNA recombination</keyword>
<dbReference type="InterPro" id="IPR002104">
    <property type="entry name" value="Integrase_catalytic"/>
</dbReference>
<dbReference type="PROSITE" id="PS51898">
    <property type="entry name" value="TYR_RECOMBINASE"/>
    <property type="match status" value="1"/>
</dbReference>
<dbReference type="GO" id="GO:0006310">
    <property type="term" value="P:DNA recombination"/>
    <property type="evidence" value="ECO:0007669"/>
    <property type="project" value="UniProtKB-KW"/>
</dbReference>
<dbReference type="RefSeq" id="WP_158406828.1">
    <property type="nucleotide sequence ID" value="NZ_CP033454.1"/>
</dbReference>
<dbReference type="Pfam" id="PF00589">
    <property type="entry name" value="Phage_integrase"/>
    <property type="match status" value="1"/>
</dbReference>
<dbReference type="InterPro" id="IPR044068">
    <property type="entry name" value="CB"/>
</dbReference>
<evidence type="ECO:0000256" key="4">
    <source>
        <dbReference type="PROSITE-ProRule" id="PRU01248"/>
    </source>
</evidence>
<feature type="domain" description="Core-binding (CB)" evidence="6">
    <location>
        <begin position="4"/>
        <end position="95"/>
    </location>
</feature>
<feature type="domain" description="Tyr recombinase" evidence="5">
    <location>
        <begin position="116"/>
        <end position="299"/>
    </location>
</feature>
<dbReference type="AlphaFoldDB" id="A0AAE6Q977"/>
<protein>
    <submittedName>
        <fullName evidence="7">Tyrosine recombinase XerC</fullName>
    </submittedName>
</protein>
<evidence type="ECO:0000313" key="7">
    <source>
        <dbReference type="EMBL" id="QGR03639.1"/>
    </source>
</evidence>
<dbReference type="InterPro" id="IPR004107">
    <property type="entry name" value="Integrase_SAM-like_N"/>
</dbReference>
<evidence type="ECO:0000313" key="8">
    <source>
        <dbReference type="Proteomes" id="UP000422822"/>
    </source>
</evidence>
<dbReference type="Proteomes" id="UP000422822">
    <property type="component" value="Chromosome"/>
</dbReference>
<sequence>MSSKELCNVVTDWTVWMEKEKRYSLNTIVSYVRDLNKFIEFLHKYLKCCVTLDDIVNIKVVDLRRWFAYRYTSGVEAATNARSLSTLKNFFRYLSRTYCIDSQAVFYLSRPHLKKPLPKVLTSSHIETILHYYKQLPQDWVDMRNFAIMMLLYGCGLRISEAVNLKFQDIKQDGIFITGKGNKERVVPILSLVNESLYKYVECCPYYLGSRPNDQYIFVGVKGKRLGRTYFANVVQRLRREIGLPDITTSHAFRHSFATHLFLGGADIRSVQELLGHASLSSTQIYTHLDYKSIIEHYKTFHPQTVKKITDC</sequence>
<dbReference type="PROSITE" id="PS51900">
    <property type="entry name" value="CB"/>
    <property type="match status" value="1"/>
</dbReference>
<dbReference type="GO" id="GO:0003677">
    <property type="term" value="F:DNA binding"/>
    <property type="evidence" value="ECO:0007669"/>
    <property type="project" value="UniProtKB-UniRule"/>
</dbReference>
<dbReference type="PANTHER" id="PTHR30349:SF90">
    <property type="entry name" value="TYROSINE RECOMBINASE XERD"/>
    <property type="match status" value="1"/>
</dbReference>
<reference evidence="7 8" key="1">
    <citation type="submission" date="2018-10" db="EMBL/GenBank/DDBJ databases">
        <title>Propagation and draft genome sequences of three atypical Erhlichia ruminantium isolates.</title>
        <authorList>
            <person name="Liebenberg J."/>
            <person name="Steyn H."/>
            <person name="Josemans A."/>
            <person name="Zweygarth E."/>
        </authorList>
    </citation>
    <scope>NUCLEOTIDE SEQUENCE [LARGE SCALE GENOMIC DNA]</scope>
    <source>
        <strain evidence="7 8">Omatjenne</strain>
    </source>
</reference>
<dbReference type="InterPro" id="IPR010998">
    <property type="entry name" value="Integrase_recombinase_N"/>
</dbReference>
<evidence type="ECO:0000259" key="6">
    <source>
        <dbReference type="PROSITE" id="PS51900"/>
    </source>
</evidence>
<organism evidence="7 8">
    <name type="scientific">Ehrlichia ruminantium</name>
    <name type="common">heartwater rickettsia</name>
    <name type="synonym">Cowdria ruminantium</name>
    <dbReference type="NCBI Taxonomy" id="779"/>
    <lineage>
        <taxon>Bacteria</taxon>
        <taxon>Pseudomonadati</taxon>
        <taxon>Pseudomonadota</taxon>
        <taxon>Alphaproteobacteria</taxon>
        <taxon>Rickettsiales</taxon>
        <taxon>Anaplasmataceae</taxon>
        <taxon>Ehrlichia</taxon>
    </lineage>
</organism>
<proteinExistence type="predicted"/>
<gene>
    <name evidence="7" type="ORF">EDL80_03665</name>
</gene>
<dbReference type="InterPro" id="IPR011010">
    <property type="entry name" value="DNA_brk_join_enz"/>
</dbReference>
<dbReference type="SUPFAM" id="SSF56349">
    <property type="entry name" value="DNA breaking-rejoining enzymes"/>
    <property type="match status" value="1"/>
</dbReference>
<dbReference type="InterPro" id="IPR013762">
    <property type="entry name" value="Integrase-like_cat_sf"/>
</dbReference>
<dbReference type="Pfam" id="PF02899">
    <property type="entry name" value="Phage_int_SAM_1"/>
    <property type="match status" value="1"/>
</dbReference>
<dbReference type="GO" id="GO:0015074">
    <property type="term" value="P:DNA integration"/>
    <property type="evidence" value="ECO:0007669"/>
    <property type="project" value="UniProtKB-KW"/>
</dbReference>
<keyword evidence="1" id="KW-0229">DNA integration</keyword>
<keyword evidence="8" id="KW-1185">Reference proteome</keyword>
<evidence type="ECO:0000256" key="3">
    <source>
        <dbReference type="ARBA" id="ARBA00023172"/>
    </source>
</evidence>
<dbReference type="EMBL" id="CP033455">
    <property type="protein sequence ID" value="QGR03639.1"/>
    <property type="molecule type" value="Genomic_DNA"/>
</dbReference>
<dbReference type="Gene3D" id="1.10.150.130">
    <property type="match status" value="1"/>
</dbReference>